<organism evidence="1 2">
    <name type="scientific">Bacillus cereus</name>
    <dbReference type="NCBI Taxonomy" id="1396"/>
    <lineage>
        <taxon>Bacteria</taxon>
        <taxon>Bacillati</taxon>
        <taxon>Bacillota</taxon>
        <taxon>Bacilli</taxon>
        <taxon>Bacillales</taxon>
        <taxon>Bacillaceae</taxon>
        <taxon>Bacillus</taxon>
        <taxon>Bacillus cereus group</taxon>
    </lineage>
</organism>
<sequence>MTENMIYLNKLWTEYLREVVKSEKLKILIHSNDEVADFLLSCEFSNAESYSQKFRDEHYSVIYLKRNEDVISFRKEFYANRPSKVEFNFEVVADKDELEKISDFLVEWFIEFKLYYYAEHFEALQNQEDCFMTFLNYAKCDVSTIQYSKIDEQNIFNLSVQSERYRVVHKQYIDSLARKEMLNRMYGIVFSDEFINLGILANLSGIQEFKIREMYHLEENETLDDDQADEFIEEHVDVDAYYRNEFENYGYLGLLGNKKFPEVISGDFYIYRMR</sequence>
<dbReference type="EMBL" id="NVMX01000154">
    <property type="protein sequence ID" value="PDZ94602.1"/>
    <property type="molecule type" value="Genomic_DNA"/>
</dbReference>
<reference evidence="1 2" key="1">
    <citation type="submission" date="2017-09" db="EMBL/GenBank/DDBJ databases">
        <title>Large-scale bioinformatics analysis of Bacillus genomes uncovers conserved roles of natural products in bacterial physiology.</title>
        <authorList>
            <consortium name="Agbiome Team Llc"/>
            <person name="Bleich R.M."/>
            <person name="Grubbs K.J."/>
            <person name="Santa Maria K.C."/>
            <person name="Allen S.E."/>
            <person name="Farag S."/>
            <person name="Shank E.A."/>
            <person name="Bowers A."/>
        </authorList>
    </citation>
    <scope>NUCLEOTIDE SEQUENCE [LARGE SCALE GENOMIC DNA]</scope>
    <source>
        <strain evidence="1 2">AFS092789</strain>
    </source>
</reference>
<evidence type="ECO:0000313" key="2">
    <source>
        <dbReference type="Proteomes" id="UP000219922"/>
    </source>
</evidence>
<proteinExistence type="predicted"/>
<comment type="caution">
    <text evidence="1">The sequence shown here is derived from an EMBL/GenBank/DDBJ whole genome shotgun (WGS) entry which is preliminary data.</text>
</comment>
<dbReference type="AlphaFoldDB" id="A0A9X6ST32"/>
<protein>
    <submittedName>
        <fullName evidence="1">Uncharacterized protein</fullName>
    </submittedName>
</protein>
<dbReference type="RefSeq" id="WP_098006876.1">
    <property type="nucleotide sequence ID" value="NZ_NVMX01000154.1"/>
</dbReference>
<dbReference type="Proteomes" id="UP000219922">
    <property type="component" value="Unassembled WGS sequence"/>
</dbReference>
<evidence type="ECO:0000313" key="1">
    <source>
        <dbReference type="EMBL" id="PDZ94602.1"/>
    </source>
</evidence>
<accession>A0A9X6ST32</accession>
<gene>
    <name evidence="1" type="ORF">CON36_32960</name>
</gene>
<name>A0A9X6ST32_BACCE</name>